<dbReference type="AlphaFoldDB" id="A0A0G4PYQ2"/>
<dbReference type="InterPro" id="IPR000477">
    <property type="entry name" value="RT_dom"/>
</dbReference>
<keyword evidence="10" id="KW-1185">Reference proteome</keyword>
<dbReference type="FunFam" id="3.10.10.10:FF:000007">
    <property type="entry name" value="Retrovirus-related Pol polyprotein from transposon 17.6-like Protein"/>
    <property type="match status" value="1"/>
</dbReference>
<dbReference type="GO" id="GO:0006508">
    <property type="term" value="P:proteolysis"/>
    <property type="evidence" value="ECO:0007669"/>
    <property type="project" value="UniProtKB-KW"/>
</dbReference>
<keyword evidence="6" id="KW-0378">Hydrolase</keyword>
<dbReference type="SUPFAM" id="SSF56672">
    <property type="entry name" value="DNA/RNA polymerases"/>
    <property type="match status" value="1"/>
</dbReference>
<dbReference type="GO" id="GO:0008233">
    <property type="term" value="F:peptidase activity"/>
    <property type="evidence" value="ECO:0007669"/>
    <property type="project" value="UniProtKB-KW"/>
</dbReference>
<dbReference type="Proteomes" id="UP000053732">
    <property type="component" value="Unassembled WGS sequence"/>
</dbReference>
<dbReference type="EMBL" id="HG793313">
    <property type="protein sequence ID" value="CRL31516.1"/>
    <property type="molecule type" value="Genomic_DNA"/>
</dbReference>
<dbReference type="PANTHER" id="PTHR24559">
    <property type="entry name" value="TRANSPOSON TY3-I GAG-POL POLYPROTEIN"/>
    <property type="match status" value="1"/>
</dbReference>
<sequence>MCIDYRALNELTAKNGYPLPRIQDLLDIVGKAKYLSKIDLASGYWQVRLSEDAVEKTAFNTIWGKYQWRVMPFGLCNAPATFQTMMNETLRDFLGDSVVVYLDDILVFSESLEEHCQHLSLAPTAASAVFLIVSA</sequence>
<evidence type="ECO:0000256" key="1">
    <source>
        <dbReference type="ARBA" id="ARBA00022670"/>
    </source>
</evidence>
<dbReference type="Pfam" id="PF00078">
    <property type="entry name" value="RVT_1"/>
    <property type="match status" value="1"/>
</dbReference>
<keyword evidence="3" id="KW-0548">Nucleotidyltransferase</keyword>
<evidence type="ECO:0000313" key="10">
    <source>
        <dbReference type="Proteomes" id="UP000053732"/>
    </source>
</evidence>
<dbReference type="InterPro" id="IPR053134">
    <property type="entry name" value="RNA-dir_DNA_polymerase"/>
</dbReference>
<dbReference type="STRING" id="1429867.A0A0G4PYQ2"/>
<evidence type="ECO:0000256" key="5">
    <source>
        <dbReference type="ARBA" id="ARBA00022759"/>
    </source>
</evidence>
<keyword evidence="7 9" id="KW-0695">RNA-directed DNA polymerase</keyword>
<evidence type="ECO:0000256" key="3">
    <source>
        <dbReference type="ARBA" id="ARBA00022695"/>
    </source>
</evidence>
<reference evidence="9 10" key="1">
    <citation type="journal article" date="2014" name="Nat. Commun.">
        <title>Multiple recent horizontal transfers of a large genomic region in cheese making fungi.</title>
        <authorList>
            <person name="Cheeseman K."/>
            <person name="Ropars J."/>
            <person name="Renault P."/>
            <person name="Dupont J."/>
            <person name="Gouzy J."/>
            <person name="Branca A."/>
            <person name="Abraham A.L."/>
            <person name="Ceppi M."/>
            <person name="Conseiller E."/>
            <person name="Debuchy R."/>
            <person name="Malagnac F."/>
            <person name="Goarin A."/>
            <person name="Silar P."/>
            <person name="Lacoste S."/>
            <person name="Sallet E."/>
            <person name="Bensimon A."/>
            <person name="Giraud T."/>
            <person name="Brygoo Y."/>
        </authorList>
    </citation>
    <scope>NUCLEOTIDE SEQUENCE [LARGE SCALE GENOMIC DNA]</scope>
    <source>
        <strain evidence="10">FM 013</strain>
    </source>
</reference>
<name>A0A0G4PYQ2_PENC3</name>
<keyword evidence="2" id="KW-0808">Transferase</keyword>
<keyword evidence="4" id="KW-0540">Nuclease</keyword>
<dbReference type="GO" id="GO:0003964">
    <property type="term" value="F:RNA-directed DNA polymerase activity"/>
    <property type="evidence" value="ECO:0007669"/>
    <property type="project" value="UniProtKB-KW"/>
</dbReference>
<dbReference type="InterPro" id="IPR043502">
    <property type="entry name" value="DNA/RNA_pol_sf"/>
</dbReference>
<evidence type="ECO:0000256" key="7">
    <source>
        <dbReference type="ARBA" id="ARBA00022918"/>
    </source>
</evidence>
<keyword evidence="5" id="KW-0255">Endonuclease</keyword>
<protein>
    <submittedName>
        <fullName evidence="9">RNA-directed DNA polymerase (Reverse transcriptase)</fullName>
    </submittedName>
</protein>
<dbReference type="CDD" id="cd01647">
    <property type="entry name" value="RT_LTR"/>
    <property type="match status" value="1"/>
</dbReference>
<gene>
    <name evidence="9" type="ORF">PCAMFM013_S4Jg000038</name>
</gene>
<dbReference type="PANTHER" id="PTHR24559:SF444">
    <property type="entry name" value="REVERSE TRANSCRIPTASE DOMAIN-CONTAINING PROTEIN"/>
    <property type="match status" value="1"/>
</dbReference>
<accession>A0A0G4PYQ2</accession>
<proteinExistence type="predicted"/>
<evidence type="ECO:0000256" key="4">
    <source>
        <dbReference type="ARBA" id="ARBA00022722"/>
    </source>
</evidence>
<dbReference type="Gene3D" id="3.10.10.10">
    <property type="entry name" value="HIV Type 1 Reverse Transcriptase, subunit A, domain 1"/>
    <property type="match status" value="1"/>
</dbReference>
<dbReference type="Gene3D" id="3.30.70.270">
    <property type="match status" value="1"/>
</dbReference>
<dbReference type="InterPro" id="IPR043128">
    <property type="entry name" value="Rev_trsase/Diguanyl_cyclase"/>
</dbReference>
<evidence type="ECO:0000256" key="2">
    <source>
        <dbReference type="ARBA" id="ARBA00022679"/>
    </source>
</evidence>
<feature type="domain" description="Reverse transcriptase" evidence="8">
    <location>
        <begin position="1"/>
        <end position="135"/>
    </location>
</feature>
<dbReference type="GO" id="GO:0004519">
    <property type="term" value="F:endonuclease activity"/>
    <property type="evidence" value="ECO:0007669"/>
    <property type="project" value="UniProtKB-KW"/>
</dbReference>
<organism evidence="9 10">
    <name type="scientific">Penicillium camemberti (strain FM 013)</name>
    <dbReference type="NCBI Taxonomy" id="1429867"/>
    <lineage>
        <taxon>Eukaryota</taxon>
        <taxon>Fungi</taxon>
        <taxon>Dikarya</taxon>
        <taxon>Ascomycota</taxon>
        <taxon>Pezizomycotina</taxon>
        <taxon>Eurotiomycetes</taxon>
        <taxon>Eurotiomycetidae</taxon>
        <taxon>Eurotiales</taxon>
        <taxon>Aspergillaceae</taxon>
        <taxon>Penicillium</taxon>
    </lineage>
</organism>
<evidence type="ECO:0000313" key="9">
    <source>
        <dbReference type="EMBL" id="CRL31516.1"/>
    </source>
</evidence>
<keyword evidence="1" id="KW-0645">Protease</keyword>
<dbReference type="PROSITE" id="PS50878">
    <property type="entry name" value="RT_POL"/>
    <property type="match status" value="1"/>
</dbReference>
<evidence type="ECO:0000259" key="8">
    <source>
        <dbReference type="PROSITE" id="PS50878"/>
    </source>
</evidence>
<evidence type="ECO:0000256" key="6">
    <source>
        <dbReference type="ARBA" id="ARBA00022801"/>
    </source>
</evidence>